<accession>A0ABV5BV56</accession>
<keyword evidence="2" id="KW-1185">Reference proteome</keyword>
<organism evidence="1 2">
    <name type="scientific">Paenibacillus medicaginis</name>
    <dbReference type="NCBI Taxonomy" id="1470560"/>
    <lineage>
        <taxon>Bacteria</taxon>
        <taxon>Bacillati</taxon>
        <taxon>Bacillota</taxon>
        <taxon>Bacilli</taxon>
        <taxon>Bacillales</taxon>
        <taxon>Paenibacillaceae</taxon>
        <taxon>Paenibacillus</taxon>
    </lineage>
</organism>
<name>A0ABV5BV56_9BACL</name>
<evidence type="ECO:0008006" key="3">
    <source>
        <dbReference type="Google" id="ProtNLM"/>
    </source>
</evidence>
<dbReference type="RefSeq" id="WP_375518272.1">
    <property type="nucleotide sequence ID" value="NZ_JBHIRY010000001.1"/>
</dbReference>
<protein>
    <recommendedName>
        <fullName evidence="3">Phage protein</fullName>
    </recommendedName>
</protein>
<evidence type="ECO:0000313" key="2">
    <source>
        <dbReference type="Proteomes" id="UP001580430"/>
    </source>
</evidence>
<comment type="caution">
    <text evidence="1">The sequence shown here is derived from an EMBL/GenBank/DDBJ whole genome shotgun (WGS) entry which is preliminary data.</text>
</comment>
<dbReference type="Proteomes" id="UP001580430">
    <property type="component" value="Unassembled WGS sequence"/>
</dbReference>
<gene>
    <name evidence="1" type="ORF">ACE5LO_01305</name>
</gene>
<evidence type="ECO:0000313" key="1">
    <source>
        <dbReference type="EMBL" id="MFB5759020.1"/>
    </source>
</evidence>
<proteinExistence type="predicted"/>
<sequence>MKTNVPKHIRDAMRKAAKYNAKAREYEEIIESWFETTGIKEDDGVRDVYIDYVQQSNNPEAAIKKLESIVYMMNRRN</sequence>
<reference evidence="1 2" key="1">
    <citation type="submission" date="2024-09" db="EMBL/GenBank/DDBJ databases">
        <title>Paenibacillus zeirhizospherea sp. nov., isolated from surface of the maize (Zea mays) roots in a horticulture field, Hungary.</title>
        <authorList>
            <person name="Marton D."/>
            <person name="Farkas M."/>
            <person name="Bedics A."/>
            <person name="Toth E."/>
            <person name="Tancsics A."/>
            <person name="Boka K."/>
            <person name="Marati G."/>
            <person name="Kriszt B."/>
            <person name="Cserhati M."/>
        </authorList>
    </citation>
    <scope>NUCLEOTIDE SEQUENCE [LARGE SCALE GENOMIC DNA]</scope>
    <source>
        <strain evidence="1 2">JCM 18446</strain>
    </source>
</reference>
<dbReference type="EMBL" id="JBHIRY010000001">
    <property type="protein sequence ID" value="MFB5759020.1"/>
    <property type="molecule type" value="Genomic_DNA"/>
</dbReference>